<sequence>MIPTTTLDPPAIEGLGPQPYALACANWRPLTTVAAAVAAFKTDSLTYFSRRRVVKTSLVNLCRALTRGKQPSEPTEYTWSPSPIHKHDFERVTSASSVSRVCSLGLIANTMNVAVLTRHDLAAAPINRLLKWLAVADVFVMLEYVPFAIYSYMYLNWLAISVGNQTRSFRRTSTLFTASSNSRLPLDARPPVRMALMEPKELSLTGRKATTGAIDLHLYSARLCYLTVLQPSYSQHVSPALIYFSTARVNLLLCSLVPLRSEAVLGYTGTEYRRSGRSRSRRDVLPGKLDFPYSWAVYLLFHMHFAQIMHTTSICLTLSLAVWRYLAIKHDKIILLNDNARPHVAVPVKNYLKTFDWELLPHPPYSPDIAPSDHHLFRSIAHTLSEQRFTSHEDTKN</sequence>
<dbReference type="InterPro" id="IPR053219">
    <property type="entry name" value="GPCR_Dmsr-1"/>
</dbReference>
<dbReference type="Gene3D" id="1.20.1070.10">
    <property type="entry name" value="Rhodopsin 7-helix transmembrane proteins"/>
    <property type="match status" value="1"/>
</dbReference>
<dbReference type="EMBL" id="BGZK01002504">
    <property type="protein sequence ID" value="GBP94430.1"/>
    <property type="molecule type" value="Genomic_DNA"/>
</dbReference>
<protein>
    <submittedName>
        <fullName evidence="1">Mariner Mos1 transposase</fullName>
    </submittedName>
</protein>
<dbReference type="PANTHER" id="PTHR46273:SF4">
    <property type="entry name" value="AT19640P"/>
    <property type="match status" value="1"/>
</dbReference>
<dbReference type="GO" id="GO:0005886">
    <property type="term" value="C:plasma membrane"/>
    <property type="evidence" value="ECO:0007669"/>
    <property type="project" value="TreeGrafter"/>
</dbReference>
<dbReference type="PANTHER" id="PTHR46273">
    <property type="entry name" value="MYOSUPPRESSIN RECEPTOR 1, ISOFORM B-RELATED"/>
    <property type="match status" value="1"/>
</dbReference>
<comment type="caution">
    <text evidence="1">The sequence shown here is derived from an EMBL/GenBank/DDBJ whole genome shotgun (WGS) entry which is preliminary data.</text>
</comment>
<dbReference type="Proteomes" id="UP000299102">
    <property type="component" value="Unassembled WGS sequence"/>
</dbReference>
<accession>A0A4C2A2J7</accession>
<reference evidence="1 2" key="1">
    <citation type="journal article" date="2019" name="Commun. Biol.">
        <title>The bagworm genome reveals a unique fibroin gene that provides high tensile strength.</title>
        <authorList>
            <person name="Kono N."/>
            <person name="Nakamura H."/>
            <person name="Ohtoshi R."/>
            <person name="Tomita M."/>
            <person name="Numata K."/>
            <person name="Arakawa K."/>
        </authorList>
    </citation>
    <scope>NUCLEOTIDE SEQUENCE [LARGE SCALE GENOMIC DNA]</scope>
</reference>
<name>A0A4C2A2J7_EUMVA</name>
<dbReference type="InterPro" id="IPR036397">
    <property type="entry name" value="RNaseH_sf"/>
</dbReference>
<gene>
    <name evidence="1" type="ORF">EVAR_65473_1</name>
</gene>
<dbReference type="AlphaFoldDB" id="A0A4C2A2J7"/>
<organism evidence="1 2">
    <name type="scientific">Eumeta variegata</name>
    <name type="common">Bagworm moth</name>
    <name type="synonym">Eumeta japonica</name>
    <dbReference type="NCBI Taxonomy" id="151549"/>
    <lineage>
        <taxon>Eukaryota</taxon>
        <taxon>Metazoa</taxon>
        <taxon>Ecdysozoa</taxon>
        <taxon>Arthropoda</taxon>
        <taxon>Hexapoda</taxon>
        <taxon>Insecta</taxon>
        <taxon>Pterygota</taxon>
        <taxon>Neoptera</taxon>
        <taxon>Endopterygota</taxon>
        <taxon>Lepidoptera</taxon>
        <taxon>Glossata</taxon>
        <taxon>Ditrysia</taxon>
        <taxon>Tineoidea</taxon>
        <taxon>Psychidae</taxon>
        <taxon>Oiketicinae</taxon>
        <taxon>Eumeta</taxon>
    </lineage>
</organism>
<dbReference type="OrthoDB" id="616263at2759"/>
<evidence type="ECO:0000313" key="1">
    <source>
        <dbReference type="EMBL" id="GBP94430.1"/>
    </source>
</evidence>
<dbReference type="Gene3D" id="3.30.420.10">
    <property type="entry name" value="Ribonuclease H-like superfamily/Ribonuclease H"/>
    <property type="match status" value="1"/>
</dbReference>
<evidence type="ECO:0000313" key="2">
    <source>
        <dbReference type="Proteomes" id="UP000299102"/>
    </source>
</evidence>
<dbReference type="GO" id="GO:0003676">
    <property type="term" value="F:nucleic acid binding"/>
    <property type="evidence" value="ECO:0007669"/>
    <property type="project" value="InterPro"/>
</dbReference>
<keyword evidence="2" id="KW-1185">Reference proteome</keyword>
<dbReference type="SUPFAM" id="SSF81321">
    <property type="entry name" value="Family A G protein-coupled receptor-like"/>
    <property type="match status" value="1"/>
</dbReference>
<dbReference type="GO" id="GO:0008528">
    <property type="term" value="F:G protein-coupled peptide receptor activity"/>
    <property type="evidence" value="ECO:0007669"/>
    <property type="project" value="TreeGrafter"/>
</dbReference>
<proteinExistence type="predicted"/>